<feature type="compositionally biased region" description="Low complexity" evidence="1">
    <location>
        <begin position="123"/>
        <end position="139"/>
    </location>
</feature>
<evidence type="ECO:0000313" key="2">
    <source>
        <dbReference type="EMBL" id="CAA9271567.1"/>
    </source>
</evidence>
<gene>
    <name evidence="2" type="ORF">AVDCRST_MAG52-3273</name>
</gene>
<feature type="compositionally biased region" description="Basic residues" evidence="1">
    <location>
        <begin position="7"/>
        <end position="33"/>
    </location>
</feature>
<feature type="region of interest" description="Disordered" evidence="1">
    <location>
        <begin position="1"/>
        <end position="163"/>
    </location>
</feature>
<reference evidence="2" key="1">
    <citation type="submission" date="2020-02" db="EMBL/GenBank/DDBJ databases">
        <authorList>
            <person name="Meier V. D."/>
        </authorList>
    </citation>
    <scope>NUCLEOTIDE SEQUENCE</scope>
    <source>
        <strain evidence="2">AVDCRST_MAG52</strain>
    </source>
</reference>
<dbReference type="EMBL" id="CADCTN010000222">
    <property type="protein sequence ID" value="CAA9271567.1"/>
    <property type="molecule type" value="Genomic_DNA"/>
</dbReference>
<feature type="compositionally biased region" description="Pro residues" evidence="1">
    <location>
        <begin position="111"/>
        <end position="122"/>
    </location>
</feature>
<organism evidence="2">
    <name type="scientific">uncultured Blastococcus sp</name>
    <dbReference type="NCBI Taxonomy" id="217144"/>
    <lineage>
        <taxon>Bacteria</taxon>
        <taxon>Bacillati</taxon>
        <taxon>Actinomycetota</taxon>
        <taxon>Actinomycetes</taxon>
        <taxon>Geodermatophilales</taxon>
        <taxon>Geodermatophilaceae</taxon>
        <taxon>Blastococcus</taxon>
        <taxon>environmental samples</taxon>
    </lineage>
</organism>
<feature type="compositionally biased region" description="Low complexity" evidence="1">
    <location>
        <begin position="49"/>
        <end position="68"/>
    </location>
</feature>
<dbReference type="AlphaFoldDB" id="A0A6J4J7G7"/>
<accession>A0A6J4J7G7</accession>
<name>A0A6J4J7G7_9ACTN</name>
<sequence length="163" mass="17430">DGPALLLRHRVHRGRHHHRPRLHRRRRRGRARVLRGEHPVRPGPGDPVGAAQRPRPAPAPGRQGLAQPRADPRGPARLPHRAGRGDRALGLVRRLRPRGAVPAVGRDAGPPAAPPTLHPRAPPALGRLRAAGAAAQAGGHARRAGRRPLQPRALERDGGGPPL</sequence>
<feature type="non-terminal residue" evidence="2">
    <location>
        <position position="1"/>
    </location>
</feature>
<evidence type="ECO:0000256" key="1">
    <source>
        <dbReference type="SAM" id="MobiDB-lite"/>
    </source>
</evidence>
<protein>
    <submittedName>
        <fullName evidence="2">Uncharacterized protein</fullName>
    </submittedName>
</protein>
<feature type="compositionally biased region" description="Basic and acidic residues" evidence="1">
    <location>
        <begin position="153"/>
        <end position="163"/>
    </location>
</feature>
<feature type="non-terminal residue" evidence="2">
    <location>
        <position position="163"/>
    </location>
</feature>
<proteinExistence type="predicted"/>